<dbReference type="InterPro" id="IPR018062">
    <property type="entry name" value="HTH_AraC-typ_CS"/>
</dbReference>
<dbReference type="PANTHER" id="PTHR43280">
    <property type="entry name" value="ARAC-FAMILY TRANSCRIPTIONAL REGULATOR"/>
    <property type="match status" value="1"/>
</dbReference>
<dbReference type="RefSeq" id="WP_213513091.1">
    <property type="nucleotide sequence ID" value="NZ_BOSE01000001.1"/>
</dbReference>
<evidence type="ECO:0000256" key="9">
    <source>
        <dbReference type="SAM" id="Phobius"/>
    </source>
</evidence>
<dbReference type="SMART" id="SM00342">
    <property type="entry name" value="HTH_ARAC"/>
    <property type="match status" value="1"/>
</dbReference>
<dbReference type="InterPro" id="IPR009057">
    <property type="entry name" value="Homeodomain-like_sf"/>
</dbReference>
<keyword evidence="2" id="KW-1003">Cell membrane</keyword>
<evidence type="ECO:0000256" key="6">
    <source>
        <dbReference type="ARBA" id="ARBA00023125"/>
    </source>
</evidence>
<keyword evidence="5" id="KW-0805">Transcription regulation</keyword>
<dbReference type="GO" id="GO:0003700">
    <property type="term" value="F:DNA-binding transcription factor activity"/>
    <property type="evidence" value="ECO:0007669"/>
    <property type="project" value="InterPro"/>
</dbReference>
<gene>
    <name evidence="11" type="ORF">J40TS1_05520</name>
</gene>
<keyword evidence="12" id="KW-1185">Reference proteome</keyword>
<dbReference type="SUPFAM" id="SSF46689">
    <property type="entry name" value="Homeodomain-like"/>
    <property type="match status" value="1"/>
</dbReference>
<keyword evidence="3 9" id="KW-0812">Transmembrane</keyword>
<comment type="caution">
    <text evidence="11">The sequence shown here is derived from an EMBL/GenBank/DDBJ whole genome shotgun (WGS) entry which is preliminary data.</text>
</comment>
<dbReference type="Gene3D" id="1.10.10.60">
    <property type="entry name" value="Homeodomain-like"/>
    <property type="match status" value="2"/>
</dbReference>
<evidence type="ECO:0000313" key="11">
    <source>
        <dbReference type="EMBL" id="GIP14910.1"/>
    </source>
</evidence>
<evidence type="ECO:0000256" key="1">
    <source>
        <dbReference type="ARBA" id="ARBA00004651"/>
    </source>
</evidence>
<dbReference type="Pfam" id="PF12833">
    <property type="entry name" value="HTH_18"/>
    <property type="match status" value="1"/>
</dbReference>
<evidence type="ECO:0000256" key="4">
    <source>
        <dbReference type="ARBA" id="ARBA00022989"/>
    </source>
</evidence>
<proteinExistence type="predicted"/>
<protein>
    <recommendedName>
        <fullName evidence="10">HTH araC/xylS-type domain-containing protein</fullName>
    </recommendedName>
</protein>
<dbReference type="GO" id="GO:0007165">
    <property type="term" value="P:signal transduction"/>
    <property type="evidence" value="ECO:0007669"/>
    <property type="project" value="InterPro"/>
</dbReference>
<sequence length="759" mass="86822">MKRLPMMLQLALILFCVMFIPTIVMTMYSGTQILGYSEKAIAESSLAGLEANQRLNENALNYIMQDSVRFASSNLFDGIRHYKSYEQLNSDYSRVEHALTLFKELQRLTRSNDGVYSAYFYLSEADYIIASDEGITPLDRYESIAWIEQALAKKDGIAGVWQPRKMESGEMVLSYVLPLNRLSTSTKGILVVNLKEAQIANYMNVSGNHESSYMLIDLENERLISHENKALLSTNAAELPFIAELLQQGKRQGYSFYESDGERLLYTWNKSEGFNWLYVNQYSMDTLMSQTSSVQQGMIVVTVAIILVGTLLTVWIATWVSKPLRELVGSIRARSNLAVSGKNELDFLGTAFRRMQDEEDKLNKLIMEHEQDACSLVVHHLLRGDAINRNKKELLQEMFPEQFFVVAMISIDHYSRYVGKTSPEARSYHRYAFISSYEDKLAQQLRIKSVYYGEGRIALVLNFNDNEKDIHARLAEQLAYIQEQAMELFGHTVTIGVSSATESTNTIPDKLLEAMELIKHRMLEGNGRIIYGQDEAQSSQKYIYPINSERRIVNFIDTGDVDSITAELDTVRQQLEASTSISYDNILFIYNQLIGVTIKHLNEKNINTSAIFADKGNIYSVIASMDTLEELTVYLKHFYYEISKYVKTSCSEVNYLEKIIAYLDEHYSDDIVFEDMAKEIGISYSYMRKLVYEGTGKSLIDYINHKRIQAAKQLLIRSTLNVAQIATEVGYNNIQSFNRFFRKYEGVTPSSYKYSKLNG</sequence>
<feature type="transmembrane region" description="Helical" evidence="9">
    <location>
        <begin position="297"/>
        <end position="320"/>
    </location>
</feature>
<evidence type="ECO:0000256" key="2">
    <source>
        <dbReference type="ARBA" id="ARBA00022475"/>
    </source>
</evidence>
<feature type="domain" description="HTH araC/xylS-type" evidence="10">
    <location>
        <begin position="657"/>
        <end position="755"/>
    </location>
</feature>
<dbReference type="Pfam" id="PF02743">
    <property type="entry name" value="dCache_1"/>
    <property type="match status" value="1"/>
</dbReference>
<dbReference type="AlphaFoldDB" id="A0A919YK37"/>
<accession>A0A919YK37</accession>
<dbReference type="InterPro" id="IPR020449">
    <property type="entry name" value="Tscrpt_reg_AraC-type_HTH"/>
</dbReference>
<name>A0A919YK37_9BACL</name>
<evidence type="ECO:0000256" key="5">
    <source>
        <dbReference type="ARBA" id="ARBA00023015"/>
    </source>
</evidence>
<dbReference type="InterPro" id="IPR018060">
    <property type="entry name" value="HTH_AraC"/>
</dbReference>
<dbReference type="GO" id="GO:0005886">
    <property type="term" value="C:plasma membrane"/>
    <property type="evidence" value="ECO:0007669"/>
    <property type="project" value="UniProtKB-SubCell"/>
</dbReference>
<keyword evidence="7 9" id="KW-0472">Membrane</keyword>
<dbReference type="Gene3D" id="3.30.450.20">
    <property type="entry name" value="PAS domain"/>
    <property type="match status" value="1"/>
</dbReference>
<evidence type="ECO:0000256" key="7">
    <source>
        <dbReference type="ARBA" id="ARBA00023136"/>
    </source>
</evidence>
<evidence type="ECO:0000259" key="10">
    <source>
        <dbReference type="PROSITE" id="PS01124"/>
    </source>
</evidence>
<reference evidence="11" key="1">
    <citation type="submission" date="2021-03" db="EMBL/GenBank/DDBJ databases">
        <title>Antimicrobial resistance genes in bacteria isolated from Japanese honey, and their potential for conferring macrolide and lincosamide resistance in the American foulbrood pathogen Paenibacillus larvae.</title>
        <authorList>
            <person name="Okamoto M."/>
            <person name="Kumagai M."/>
            <person name="Kanamori H."/>
            <person name="Takamatsu D."/>
        </authorList>
    </citation>
    <scope>NUCLEOTIDE SEQUENCE</scope>
    <source>
        <strain evidence="11">J40TS1</strain>
    </source>
</reference>
<dbReference type="EMBL" id="BOSE01000001">
    <property type="protein sequence ID" value="GIP14910.1"/>
    <property type="molecule type" value="Genomic_DNA"/>
</dbReference>
<dbReference type="PRINTS" id="PR00032">
    <property type="entry name" value="HTHARAC"/>
</dbReference>
<evidence type="ECO:0000313" key="12">
    <source>
        <dbReference type="Proteomes" id="UP000683139"/>
    </source>
</evidence>
<dbReference type="PROSITE" id="PS01124">
    <property type="entry name" value="HTH_ARAC_FAMILY_2"/>
    <property type="match status" value="1"/>
</dbReference>
<dbReference type="InterPro" id="IPR033479">
    <property type="entry name" value="dCache_1"/>
</dbReference>
<evidence type="ECO:0000256" key="3">
    <source>
        <dbReference type="ARBA" id="ARBA00022692"/>
    </source>
</evidence>
<keyword evidence="8" id="KW-0804">Transcription</keyword>
<keyword evidence="6" id="KW-0238">DNA-binding</keyword>
<comment type="subcellular location">
    <subcellularLocation>
        <location evidence="1">Cell membrane</location>
        <topology evidence="1">Multi-pass membrane protein</topology>
    </subcellularLocation>
</comment>
<dbReference type="GO" id="GO:0043565">
    <property type="term" value="F:sequence-specific DNA binding"/>
    <property type="evidence" value="ECO:0007669"/>
    <property type="project" value="InterPro"/>
</dbReference>
<dbReference type="PANTHER" id="PTHR43280:SF2">
    <property type="entry name" value="HTH-TYPE TRANSCRIPTIONAL REGULATOR EXSA"/>
    <property type="match status" value="1"/>
</dbReference>
<keyword evidence="4 9" id="KW-1133">Transmembrane helix</keyword>
<evidence type="ECO:0000256" key="8">
    <source>
        <dbReference type="ARBA" id="ARBA00023163"/>
    </source>
</evidence>
<dbReference type="InterPro" id="IPR003660">
    <property type="entry name" value="HAMP_dom"/>
</dbReference>
<dbReference type="PROSITE" id="PS00041">
    <property type="entry name" value="HTH_ARAC_FAMILY_1"/>
    <property type="match status" value="1"/>
</dbReference>
<dbReference type="Pfam" id="PF00672">
    <property type="entry name" value="HAMP"/>
    <property type="match status" value="1"/>
</dbReference>
<dbReference type="Proteomes" id="UP000683139">
    <property type="component" value="Unassembled WGS sequence"/>
</dbReference>
<organism evidence="11 12">
    <name type="scientific">Paenibacillus montaniterrae</name>
    <dbReference type="NCBI Taxonomy" id="429341"/>
    <lineage>
        <taxon>Bacteria</taxon>
        <taxon>Bacillati</taxon>
        <taxon>Bacillota</taxon>
        <taxon>Bacilli</taxon>
        <taxon>Bacillales</taxon>
        <taxon>Paenibacillaceae</taxon>
        <taxon>Paenibacillus</taxon>
    </lineage>
</organism>